<keyword evidence="2" id="KW-1185">Reference proteome</keyword>
<proteinExistence type="predicted"/>
<protein>
    <submittedName>
        <fullName evidence="1">Uncharacterized protein</fullName>
    </submittedName>
</protein>
<organism evidence="1 2">
    <name type="scientific">Macaca nemestrina</name>
    <name type="common">Pig-tailed macaque</name>
    <dbReference type="NCBI Taxonomy" id="9545"/>
    <lineage>
        <taxon>Eukaryota</taxon>
        <taxon>Metazoa</taxon>
        <taxon>Chordata</taxon>
        <taxon>Craniata</taxon>
        <taxon>Vertebrata</taxon>
        <taxon>Euteleostomi</taxon>
        <taxon>Mammalia</taxon>
        <taxon>Eutheria</taxon>
        <taxon>Euarchontoglires</taxon>
        <taxon>Primates</taxon>
        <taxon>Haplorrhini</taxon>
        <taxon>Catarrhini</taxon>
        <taxon>Cercopithecidae</taxon>
        <taxon>Cercopithecinae</taxon>
        <taxon>Macaca</taxon>
    </lineage>
</organism>
<sequence length="91" mass="10403">MSLLHTGGFEHDHQNSKNTRNERSFLKLFRSIHDIPLTVLENKMCLCSFTEVPMNLFLNVILLKLYSSLFSLILGKSCLVSLDLCKNKCLS</sequence>
<dbReference type="AlphaFoldDB" id="A0A2K6ASL7"/>
<dbReference type="Ensembl" id="ENSMNET00000010786.1">
    <property type="protein sequence ID" value="ENSMNEP00000002147.1"/>
    <property type="gene ID" value="ENSMNEG00000009924.1"/>
</dbReference>
<dbReference type="Proteomes" id="UP000233120">
    <property type="component" value="Unassembled WGS sequence"/>
</dbReference>
<accession>A0A2K6ASL7</accession>
<name>A0A2K6ASL7_MACNE</name>
<evidence type="ECO:0000313" key="2">
    <source>
        <dbReference type="Proteomes" id="UP000233120"/>
    </source>
</evidence>
<reference evidence="1" key="2">
    <citation type="submission" date="2025-09" db="UniProtKB">
        <authorList>
            <consortium name="Ensembl"/>
        </authorList>
    </citation>
    <scope>IDENTIFICATION</scope>
</reference>
<reference evidence="1" key="1">
    <citation type="submission" date="2025-08" db="UniProtKB">
        <authorList>
            <consortium name="Ensembl"/>
        </authorList>
    </citation>
    <scope>IDENTIFICATION</scope>
</reference>
<dbReference type="Bgee" id="ENSMNEG00000009924">
    <property type="expression patterns" value="Expressed in thymus and 12 other cell types or tissues"/>
</dbReference>
<evidence type="ECO:0000313" key="1">
    <source>
        <dbReference type="Ensembl" id="ENSMNEP00000002147.1"/>
    </source>
</evidence>